<organism evidence="4">
    <name type="scientific">Salvia splendens</name>
    <name type="common">Scarlet sage</name>
    <dbReference type="NCBI Taxonomy" id="180675"/>
    <lineage>
        <taxon>Eukaryota</taxon>
        <taxon>Viridiplantae</taxon>
        <taxon>Streptophyta</taxon>
        <taxon>Embryophyta</taxon>
        <taxon>Tracheophyta</taxon>
        <taxon>Spermatophyta</taxon>
        <taxon>Magnoliopsida</taxon>
        <taxon>eudicotyledons</taxon>
        <taxon>Gunneridae</taxon>
        <taxon>Pentapetalae</taxon>
        <taxon>asterids</taxon>
        <taxon>lamiids</taxon>
        <taxon>Lamiales</taxon>
        <taxon>Lamiaceae</taxon>
        <taxon>Nepetoideae</taxon>
        <taxon>Mentheae</taxon>
        <taxon>Salviinae</taxon>
        <taxon>Salvia</taxon>
        <taxon>Salvia subgen. Calosphace</taxon>
        <taxon>core Calosphace</taxon>
    </lineage>
</organism>
<evidence type="ECO:0000256" key="2">
    <source>
        <dbReference type="ARBA" id="ARBA00022737"/>
    </source>
</evidence>
<evidence type="ECO:0000256" key="3">
    <source>
        <dbReference type="PROSITE-ProRule" id="PRU00708"/>
    </source>
</evidence>
<protein>
    <submittedName>
        <fullName evidence="4">Uncharacterized protein</fullName>
    </submittedName>
</protein>
<comment type="similarity">
    <text evidence="1">Belongs to the PPR family. P subfamily.</text>
</comment>
<dbReference type="Gene3D" id="1.25.40.10">
    <property type="entry name" value="Tetratricopeptide repeat domain"/>
    <property type="match status" value="2"/>
</dbReference>
<proteinExistence type="inferred from homology"/>
<feature type="repeat" description="PPR" evidence="3">
    <location>
        <begin position="382"/>
        <end position="416"/>
    </location>
</feature>
<dbReference type="InterPro" id="IPR002885">
    <property type="entry name" value="PPR_rpt"/>
</dbReference>
<comment type="caution">
    <text evidence="4">The sequence shown here is derived from an EMBL/GenBank/DDBJ whole genome shotgun (WGS) entry which is preliminary data.</text>
</comment>
<reference evidence="4" key="2">
    <citation type="submission" date="2020-08" db="EMBL/GenBank/DDBJ databases">
        <title>Plant Genome Project.</title>
        <authorList>
            <person name="Zhang R.-G."/>
        </authorList>
    </citation>
    <scope>NUCLEOTIDE SEQUENCE</scope>
    <source>
        <strain evidence="4">Huo1</strain>
        <tissue evidence="4">Leaf</tissue>
    </source>
</reference>
<dbReference type="PROSITE" id="PS51375">
    <property type="entry name" value="PPR"/>
    <property type="match status" value="1"/>
</dbReference>
<dbReference type="AlphaFoldDB" id="A0A8X8Y1S0"/>
<dbReference type="EMBL" id="PNBA02000005">
    <property type="protein sequence ID" value="KAG6424650.1"/>
    <property type="molecule type" value="Genomic_DNA"/>
</dbReference>
<dbReference type="InterPro" id="IPR011990">
    <property type="entry name" value="TPR-like_helical_dom_sf"/>
</dbReference>
<evidence type="ECO:0000313" key="4">
    <source>
        <dbReference type="EMBL" id="KAG6424650.1"/>
    </source>
</evidence>
<dbReference type="PANTHER" id="PTHR45717">
    <property type="entry name" value="OS12G0527900 PROTEIN"/>
    <property type="match status" value="1"/>
</dbReference>
<name>A0A8X8Y1S0_SALSN</name>
<dbReference type="PANTHER" id="PTHR45717:SF15">
    <property type="entry name" value="AGL218WP"/>
    <property type="match status" value="1"/>
</dbReference>
<evidence type="ECO:0000256" key="1">
    <source>
        <dbReference type="ARBA" id="ARBA00007626"/>
    </source>
</evidence>
<sequence>MDLEVPVELAMQAIAYLQEQGSNQGLEMIAHLGDDISPYKLFIRLYWAVSHLIDVVAFTTSKTSGRGGAAFTTNYATGRGSGAVDTTRKASGQGRGTYASGGFANIYGGNCSKYDFSPGKSPRYDLFSGKRMKSALYRASRLESGNFDKQSHALNSRTSRVRYVNSETSGCCFESCNGETTESRGILLDASMCSKRFCNTFVPSKSYSKAHTFCSQAGAEHDDVFPVLRARQGAVEEAASGDEMDDELILESEFTLGESLADDTEADVSKEKTHKIRAPSVMTRAILADTRSPVRGIVEAEKYIQHIIPESLRTEVVYRTLLAACVTAVDVNKAEELFSKMKELFPISCFSCDQLLLLYKRTNRNKIADVLSLMKSENIKRSSFTYKILIDAKWLSGHISGIERLLEEMKSHGLEPSMHILASVAKSYLDSCLKAKAEAVLKDMEGGDLTENRWACRFLLPIYGSLGRADEVERIWRECESNPDMAECIAGIQAWGRLNRIEDAEAVFNKSLRVVRRPSSKHYSLMLNMYADKKMLDKGEEVMKRGEVGRAESVLQKGLGGRRGMHLLGALLSILDAYAEKGDVQNAERMFLKMKRTAFTSSARPYRSLLYAYINAKVPAYGLRERMKSDNIIPDQKLAGLLARASKLDGLGVDKDI</sequence>
<dbReference type="Pfam" id="PF13812">
    <property type="entry name" value="PPR_3"/>
    <property type="match status" value="1"/>
</dbReference>
<accession>A0A8X8Y1S0</accession>
<gene>
    <name evidence="4" type="ORF">SASPL_115068</name>
</gene>
<keyword evidence="5" id="KW-1185">Reference proteome</keyword>
<evidence type="ECO:0000313" key="5">
    <source>
        <dbReference type="Proteomes" id="UP000298416"/>
    </source>
</evidence>
<dbReference type="Proteomes" id="UP000298416">
    <property type="component" value="Unassembled WGS sequence"/>
</dbReference>
<keyword evidence="2" id="KW-0677">Repeat</keyword>
<dbReference type="GO" id="GO:0005739">
    <property type="term" value="C:mitochondrion"/>
    <property type="evidence" value="ECO:0007669"/>
    <property type="project" value="TreeGrafter"/>
</dbReference>
<dbReference type="Pfam" id="PF01535">
    <property type="entry name" value="PPR"/>
    <property type="match status" value="2"/>
</dbReference>
<dbReference type="GO" id="GO:0003729">
    <property type="term" value="F:mRNA binding"/>
    <property type="evidence" value="ECO:0007669"/>
    <property type="project" value="UniProtKB-ARBA"/>
</dbReference>
<reference evidence="4" key="1">
    <citation type="submission" date="2018-01" db="EMBL/GenBank/DDBJ databases">
        <authorList>
            <person name="Mao J.F."/>
        </authorList>
    </citation>
    <scope>NUCLEOTIDE SEQUENCE</scope>
    <source>
        <strain evidence="4">Huo1</strain>
        <tissue evidence="4">Leaf</tissue>
    </source>
</reference>